<dbReference type="Proteomes" id="UP001203852">
    <property type="component" value="Unassembled WGS sequence"/>
</dbReference>
<organism evidence="2 3">
    <name type="scientific">Exophiala viscosa</name>
    <dbReference type="NCBI Taxonomy" id="2486360"/>
    <lineage>
        <taxon>Eukaryota</taxon>
        <taxon>Fungi</taxon>
        <taxon>Dikarya</taxon>
        <taxon>Ascomycota</taxon>
        <taxon>Pezizomycotina</taxon>
        <taxon>Eurotiomycetes</taxon>
        <taxon>Chaetothyriomycetidae</taxon>
        <taxon>Chaetothyriales</taxon>
        <taxon>Herpotrichiellaceae</taxon>
        <taxon>Exophiala</taxon>
    </lineage>
</organism>
<dbReference type="AlphaFoldDB" id="A0AAN6DTF2"/>
<feature type="region of interest" description="Disordered" evidence="1">
    <location>
        <begin position="233"/>
        <end position="257"/>
    </location>
</feature>
<keyword evidence="3" id="KW-1185">Reference proteome</keyword>
<dbReference type="EMBL" id="MU404357">
    <property type="protein sequence ID" value="KAI1611118.1"/>
    <property type="molecule type" value="Genomic_DNA"/>
</dbReference>
<name>A0AAN6DTF2_9EURO</name>
<evidence type="ECO:0000256" key="1">
    <source>
        <dbReference type="SAM" id="MobiDB-lite"/>
    </source>
</evidence>
<gene>
    <name evidence="2" type="ORF">EDD36DRAFT_313125</name>
</gene>
<reference evidence="2" key="1">
    <citation type="journal article" date="2022" name="bioRxiv">
        <title>Deciphering the potential niche of two novel black yeast fungi from a biological soil crust based on their genomes, phenotypes, and melanin regulation.</title>
        <authorList>
            <consortium name="DOE Joint Genome Institute"/>
            <person name="Carr E.C."/>
            <person name="Barton Q."/>
            <person name="Grambo S."/>
            <person name="Sullivan M."/>
            <person name="Renfro C.M."/>
            <person name="Kuo A."/>
            <person name="Pangilinan J."/>
            <person name="Lipzen A."/>
            <person name="Keymanesh K."/>
            <person name="Savage E."/>
            <person name="Barry K."/>
            <person name="Grigoriev I.V."/>
            <person name="Riekhof W.R."/>
            <person name="Harris S.S."/>
        </authorList>
    </citation>
    <scope>NUCLEOTIDE SEQUENCE</scope>
    <source>
        <strain evidence="2">JF 03-4F</strain>
    </source>
</reference>
<proteinExistence type="predicted"/>
<evidence type="ECO:0000313" key="2">
    <source>
        <dbReference type="EMBL" id="KAI1611118.1"/>
    </source>
</evidence>
<protein>
    <submittedName>
        <fullName evidence="2">Uncharacterized protein</fullName>
    </submittedName>
</protein>
<comment type="caution">
    <text evidence="2">The sequence shown here is derived from an EMBL/GenBank/DDBJ whole genome shotgun (WGS) entry which is preliminary data.</text>
</comment>
<sequence length="257" mass="28287">MNFITTKYDFVLELLEDLTKQDRLLPTDLIVCSTREAFLLEVVSELDRHNAEQRVSTEGAEGRDIDQTVQASSSTRSHILSSPSLYLLNASQYCRLVFCPSITVLRGYLSGYVSTSALPIPSTGPRGPEGRQLIILNLLRLHHGTSEFTLQGLSQTLAVAVTAAHRTNRLLLLVECKDINDPSDPNSGPALWYAEVPLLSGSVKIGEGGASWGRRTISIMRIASRWFRVQGNNHAGKSHRPGNMPHDPPSLEDAMLL</sequence>
<evidence type="ECO:0000313" key="3">
    <source>
        <dbReference type="Proteomes" id="UP001203852"/>
    </source>
</evidence>
<accession>A0AAN6DTF2</accession>